<evidence type="ECO:0000256" key="1">
    <source>
        <dbReference type="SAM" id="Phobius"/>
    </source>
</evidence>
<dbReference type="GeneID" id="5409816"/>
<sequence length="379" mass="38130" precursor="true">MANLSPSPVACAALLCAALFLVMPGSAITAAVYGGTAGLNTSLHQDEFVVACSLPGLAGPELDGDLSCFTNASTEVIILGGDPGFSSSSASGIINATAAGRILLLSGDDLDRFSDILPVQSSGTSPGSPALIVSDPNATLSADLFAGLPGQYPNTTPVSTRESFVARSGATTLLSFENGDPALAFAPYGNGYVVAWLPPADTAYLNSTEADRVNERLVTRLLALRTGIPAVTITTAGTNATTSATPVANVTTTPPAQGYVFVSSTPGGANVYIDNVYEGITPVNLSTIAPGTHALRLTMSSYADYGTTITVAGGSTVAVSGSLADQNLTAATPAATVTPVPTDTASFWTSTSVLAALIGSIAAIIGAVATVHSLYRKHP</sequence>
<evidence type="ECO:0000313" key="4">
    <source>
        <dbReference type="Proteomes" id="UP000002408"/>
    </source>
</evidence>
<keyword evidence="1" id="KW-1133">Transmembrane helix</keyword>
<dbReference type="EMBL" id="CP000780">
    <property type="protein sequence ID" value="ABS56831.1"/>
    <property type="molecule type" value="Genomic_DNA"/>
</dbReference>
<dbReference type="PANTHER" id="PTHR36194">
    <property type="entry name" value="S-LAYER-LIKE PROTEIN"/>
    <property type="match status" value="1"/>
</dbReference>
<dbReference type="Pfam" id="PF08308">
    <property type="entry name" value="PEGA"/>
    <property type="match status" value="1"/>
</dbReference>
<dbReference type="PANTHER" id="PTHR36194:SF1">
    <property type="entry name" value="S-LAYER-LIKE PROTEIN"/>
    <property type="match status" value="1"/>
</dbReference>
<accession>A7IAS0</accession>
<evidence type="ECO:0000259" key="2">
    <source>
        <dbReference type="Pfam" id="PF08308"/>
    </source>
</evidence>
<dbReference type="Proteomes" id="UP000002408">
    <property type="component" value="Chromosome"/>
</dbReference>
<feature type="domain" description="PEGA" evidence="2">
    <location>
        <begin position="259"/>
        <end position="324"/>
    </location>
</feature>
<name>A7IAS0_METB6</name>
<dbReference type="InterPro" id="IPR029062">
    <property type="entry name" value="Class_I_gatase-like"/>
</dbReference>
<keyword evidence="1" id="KW-0812">Transmembrane</keyword>
<keyword evidence="1" id="KW-0472">Membrane</keyword>
<proteinExistence type="predicted"/>
<gene>
    <name evidence="3" type="ordered locus">Mboo_2317</name>
</gene>
<dbReference type="HOGENOM" id="CLU_728833_0_0_2"/>
<dbReference type="SUPFAM" id="SSF52317">
    <property type="entry name" value="Class I glutamine amidotransferase-like"/>
    <property type="match status" value="1"/>
</dbReference>
<dbReference type="eggNOG" id="arCOG03264">
    <property type="taxonomic scope" value="Archaea"/>
</dbReference>
<dbReference type="OrthoDB" id="95942at2157"/>
<dbReference type="AlphaFoldDB" id="A7IAS0"/>
<dbReference type="InterPro" id="IPR013229">
    <property type="entry name" value="PEGA"/>
</dbReference>
<dbReference type="RefSeq" id="WP_012107892.1">
    <property type="nucleotide sequence ID" value="NC_009712.1"/>
</dbReference>
<evidence type="ECO:0000313" key="3">
    <source>
        <dbReference type="EMBL" id="ABS56831.1"/>
    </source>
</evidence>
<protein>
    <submittedName>
        <fullName evidence="3">PEGA domain protein</fullName>
    </submittedName>
</protein>
<keyword evidence="4" id="KW-1185">Reference proteome</keyword>
<dbReference type="Gene3D" id="3.40.50.880">
    <property type="match status" value="1"/>
</dbReference>
<reference evidence="4" key="1">
    <citation type="journal article" date="2015" name="Microbiology">
        <title>Genome of Methanoregula boonei 6A8 reveals adaptations to oligotrophic peatland environments.</title>
        <authorList>
            <person name="Braeuer S."/>
            <person name="Cadillo-Quiroz H."/>
            <person name="Kyrpides N."/>
            <person name="Woyke T."/>
            <person name="Goodwin L."/>
            <person name="Detter C."/>
            <person name="Podell S."/>
            <person name="Yavitt J.B."/>
            <person name="Zinder S.H."/>
        </authorList>
    </citation>
    <scope>NUCLEOTIDE SEQUENCE [LARGE SCALE GENOMIC DNA]</scope>
    <source>
        <strain evidence="4">DSM 21154 / JCM 14090 / 6A8</strain>
    </source>
</reference>
<dbReference type="KEGG" id="mbn:Mboo_2317"/>
<feature type="transmembrane region" description="Helical" evidence="1">
    <location>
        <begin position="353"/>
        <end position="375"/>
    </location>
</feature>
<organism evidence="3 4">
    <name type="scientific">Methanoregula boonei (strain DSM 21154 / JCM 14090 / 6A8)</name>
    <dbReference type="NCBI Taxonomy" id="456442"/>
    <lineage>
        <taxon>Archaea</taxon>
        <taxon>Methanobacteriati</taxon>
        <taxon>Methanobacteriota</taxon>
        <taxon>Stenosarchaea group</taxon>
        <taxon>Methanomicrobia</taxon>
        <taxon>Methanomicrobiales</taxon>
        <taxon>Methanoregulaceae</taxon>
        <taxon>Methanoregula</taxon>
    </lineage>
</organism>